<evidence type="ECO:0000313" key="4">
    <source>
        <dbReference type="Proteomes" id="UP001152561"/>
    </source>
</evidence>
<accession>A0A9Q1LRC4</accession>
<evidence type="ECO:0000256" key="1">
    <source>
        <dbReference type="ARBA" id="ARBA00022723"/>
    </source>
</evidence>
<dbReference type="PANTHER" id="PTHR45811:SF51">
    <property type="entry name" value="HMA DOMAIN-CONTAINING PROTEIN"/>
    <property type="match status" value="1"/>
</dbReference>
<organism evidence="3 4">
    <name type="scientific">Anisodus acutangulus</name>
    <dbReference type="NCBI Taxonomy" id="402998"/>
    <lineage>
        <taxon>Eukaryota</taxon>
        <taxon>Viridiplantae</taxon>
        <taxon>Streptophyta</taxon>
        <taxon>Embryophyta</taxon>
        <taxon>Tracheophyta</taxon>
        <taxon>Spermatophyta</taxon>
        <taxon>Magnoliopsida</taxon>
        <taxon>eudicotyledons</taxon>
        <taxon>Gunneridae</taxon>
        <taxon>Pentapetalae</taxon>
        <taxon>asterids</taxon>
        <taxon>lamiids</taxon>
        <taxon>Solanales</taxon>
        <taxon>Solanaceae</taxon>
        <taxon>Solanoideae</taxon>
        <taxon>Hyoscyameae</taxon>
        <taxon>Anisodus</taxon>
    </lineage>
</organism>
<feature type="compositionally biased region" description="Basic and acidic residues" evidence="2">
    <location>
        <begin position="70"/>
        <end position="93"/>
    </location>
</feature>
<proteinExistence type="predicted"/>
<reference evidence="4" key="1">
    <citation type="journal article" date="2023" name="Proc. Natl. Acad. Sci. U.S.A.">
        <title>Genomic and structural basis for evolution of tropane alkaloid biosynthesis.</title>
        <authorList>
            <person name="Wanga Y.-J."/>
            <person name="Taina T."/>
            <person name="Yua J.-Y."/>
            <person name="Lia J."/>
            <person name="Xua B."/>
            <person name="Chenc J."/>
            <person name="D'Auriad J.C."/>
            <person name="Huanga J.-P."/>
            <person name="Huanga S.-X."/>
        </authorList>
    </citation>
    <scope>NUCLEOTIDE SEQUENCE [LARGE SCALE GENOMIC DNA]</scope>
    <source>
        <strain evidence="4">cv. KIB-2019</strain>
    </source>
</reference>
<dbReference type="AlphaFoldDB" id="A0A9Q1LRC4"/>
<dbReference type="GO" id="GO:0046872">
    <property type="term" value="F:metal ion binding"/>
    <property type="evidence" value="ECO:0007669"/>
    <property type="project" value="UniProtKB-KW"/>
</dbReference>
<dbReference type="Gene3D" id="3.30.70.100">
    <property type="match status" value="1"/>
</dbReference>
<evidence type="ECO:0008006" key="5">
    <source>
        <dbReference type="Google" id="ProtNLM"/>
    </source>
</evidence>
<keyword evidence="4" id="KW-1185">Reference proteome</keyword>
<sequence length="140" mass="15912">MMKVVLKLEYLDEKVKQKVMKKVSVAEGVDSISIDSDKKLTVTGNVDPVELVSKVKKLCHTEILSVGPAKEPEKKKDEPKKEDDKKGDDKKKLEAAAIKVYPAPVYYQYQQPNQHYPTPVPARYHHYHSMEEDPTSCVIC</sequence>
<keyword evidence="1" id="KW-0479">Metal-binding</keyword>
<name>A0A9Q1LRC4_9SOLA</name>
<dbReference type="PANTHER" id="PTHR45811">
    <property type="entry name" value="COPPER TRANSPORT PROTEIN FAMILY-RELATED"/>
    <property type="match status" value="1"/>
</dbReference>
<protein>
    <recommendedName>
        <fullName evidence="5">HMA domain-containing protein</fullName>
    </recommendedName>
</protein>
<evidence type="ECO:0000256" key="2">
    <source>
        <dbReference type="SAM" id="MobiDB-lite"/>
    </source>
</evidence>
<dbReference type="InterPro" id="IPR051863">
    <property type="entry name" value="HIPP"/>
</dbReference>
<dbReference type="EMBL" id="JAJAGQ010000014">
    <property type="protein sequence ID" value="KAJ8543115.1"/>
    <property type="molecule type" value="Genomic_DNA"/>
</dbReference>
<dbReference type="Proteomes" id="UP001152561">
    <property type="component" value="Unassembled WGS sequence"/>
</dbReference>
<gene>
    <name evidence="3" type="ORF">K7X08_005638</name>
</gene>
<evidence type="ECO:0000313" key="3">
    <source>
        <dbReference type="EMBL" id="KAJ8543115.1"/>
    </source>
</evidence>
<comment type="caution">
    <text evidence="3">The sequence shown here is derived from an EMBL/GenBank/DDBJ whole genome shotgun (WGS) entry which is preliminary data.</text>
</comment>
<feature type="region of interest" description="Disordered" evidence="2">
    <location>
        <begin position="66"/>
        <end position="93"/>
    </location>
</feature>
<dbReference type="OrthoDB" id="1923658at2759"/>